<comment type="caution">
    <text evidence="3">The sequence shown here is derived from an EMBL/GenBank/DDBJ whole genome shotgun (WGS) entry which is preliminary data.</text>
</comment>
<evidence type="ECO:0000313" key="3">
    <source>
        <dbReference type="EMBL" id="CAG8731481.1"/>
    </source>
</evidence>
<evidence type="ECO:0000256" key="2">
    <source>
        <dbReference type="SAM" id="Coils"/>
    </source>
</evidence>
<evidence type="ECO:0000256" key="1">
    <source>
        <dbReference type="PROSITE-ProRule" id="PRU00235"/>
    </source>
</evidence>
<proteinExistence type="predicted"/>
<feature type="repeat" description="RCC1" evidence="1">
    <location>
        <begin position="347"/>
        <end position="399"/>
    </location>
</feature>
<accession>A0ABN7V4X4</accession>
<dbReference type="SUPFAM" id="SSF50985">
    <property type="entry name" value="RCC1/BLIP-II"/>
    <property type="match status" value="1"/>
</dbReference>
<sequence>MDISSGVTEYLSKVNYAKWNVIECLKYLDRKNYTTFELLMKESLDNEENLIIENFNVRESLMNWKLRNNPPCDDLAYYDVLDLTPGSNSDFVKNYLPTEVYNKLMCEQKPQQKEYNEIKHYINDMIKVSDFKKLVIDHYLPTRDDEEKEFLWIQSFERDNDLLNKALSERMYQEMFLTPLITNLFQKKFKNMEIYFGEKNLFASAEDFDLKKDDKKNRSNGRKIDIVWATKPLKIEFAIAEISGPPNEHQHFHYFTDKIKMAKMLKDQEATSKFKISNITIRENHAIFLTTEGFLYTFENGDNYQLGRKVLKHHNVNGLNPEKLCTKQIRFKKMFSGSCHNFAVDYNGIVVWRLNNYGQCGIESQDSYILLTKVESFRELLEVKQIAGGLHHMLVLQENDYVYSFGHSYYGTLVILPTRIKNFENCNIIVAGDFHSIAIDKEGNLLAYITDLQVVIDHINDPTIHKEDIIEVIKPLLEEANEYYAISQSLLRQVGEIRDQFFDVKEEFQSYINDIEETIHKIEIELKEAEDKKQKADILYTIFKLKLWEGIIVVTGMALAPELLCSQAPIRYIILSF</sequence>
<dbReference type="Gene3D" id="2.130.10.30">
    <property type="entry name" value="Regulator of chromosome condensation 1/beta-lactamase-inhibitor protein II"/>
    <property type="match status" value="1"/>
</dbReference>
<organism evidence="3 4">
    <name type="scientific">Gigaspora margarita</name>
    <dbReference type="NCBI Taxonomy" id="4874"/>
    <lineage>
        <taxon>Eukaryota</taxon>
        <taxon>Fungi</taxon>
        <taxon>Fungi incertae sedis</taxon>
        <taxon>Mucoromycota</taxon>
        <taxon>Glomeromycotina</taxon>
        <taxon>Glomeromycetes</taxon>
        <taxon>Diversisporales</taxon>
        <taxon>Gigasporaceae</taxon>
        <taxon>Gigaspora</taxon>
    </lineage>
</organism>
<dbReference type="InterPro" id="IPR009091">
    <property type="entry name" value="RCC1/BLIP-II"/>
</dbReference>
<feature type="repeat" description="RCC1" evidence="1">
    <location>
        <begin position="400"/>
        <end position="442"/>
    </location>
</feature>
<reference evidence="3 4" key="1">
    <citation type="submission" date="2021-06" db="EMBL/GenBank/DDBJ databases">
        <authorList>
            <person name="Kallberg Y."/>
            <person name="Tangrot J."/>
            <person name="Rosling A."/>
        </authorList>
    </citation>
    <scope>NUCLEOTIDE SEQUENCE [LARGE SCALE GENOMIC DNA]</scope>
    <source>
        <strain evidence="3 4">120-4 pot B 10/14</strain>
    </source>
</reference>
<gene>
    <name evidence="3" type="ORF">GMARGA_LOCUS14439</name>
</gene>
<dbReference type="InterPro" id="IPR051553">
    <property type="entry name" value="Ran_GTPase-activating"/>
</dbReference>
<dbReference type="InterPro" id="IPR000408">
    <property type="entry name" value="Reg_chr_condens"/>
</dbReference>
<evidence type="ECO:0000313" key="4">
    <source>
        <dbReference type="Proteomes" id="UP000789901"/>
    </source>
</evidence>
<feature type="coiled-coil region" evidence="2">
    <location>
        <begin position="512"/>
        <end position="539"/>
    </location>
</feature>
<keyword evidence="2" id="KW-0175">Coiled coil</keyword>
<keyword evidence="4" id="KW-1185">Reference proteome</keyword>
<protein>
    <submittedName>
        <fullName evidence="3">26299_t:CDS:1</fullName>
    </submittedName>
</protein>
<dbReference type="PANTHER" id="PTHR45982">
    <property type="entry name" value="REGULATOR OF CHROMOSOME CONDENSATION"/>
    <property type="match status" value="1"/>
</dbReference>
<dbReference type="Proteomes" id="UP000789901">
    <property type="component" value="Unassembled WGS sequence"/>
</dbReference>
<dbReference type="PRINTS" id="PR00633">
    <property type="entry name" value="RCCNDNSATION"/>
</dbReference>
<dbReference type="EMBL" id="CAJVQB010009572">
    <property type="protein sequence ID" value="CAG8731481.1"/>
    <property type="molecule type" value="Genomic_DNA"/>
</dbReference>
<dbReference type="PROSITE" id="PS50012">
    <property type="entry name" value="RCC1_3"/>
    <property type="match status" value="2"/>
</dbReference>
<dbReference type="PANTHER" id="PTHR45982:SF1">
    <property type="entry name" value="REGULATOR OF CHROMOSOME CONDENSATION"/>
    <property type="match status" value="1"/>
</dbReference>
<name>A0ABN7V4X4_GIGMA</name>